<gene>
    <name evidence="4" type="ORF">C3F09_11175</name>
</gene>
<organism evidence="4 5">
    <name type="scientific">candidate division GN15 bacterium</name>
    <dbReference type="NCBI Taxonomy" id="2072418"/>
    <lineage>
        <taxon>Bacteria</taxon>
        <taxon>candidate division GN15</taxon>
    </lineage>
</organism>
<dbReference type="GO" id="GO:0000160">
    <property type="term" value="P:phosphorelay signal transduction system"/>
    <property type="evidence" value="ECO:0007669"/>
    <property type="project" value="InterPro"/>
</dbReference>
<dbReference type="InterPro" id="IPR001789">
    <property type="entry name" value="Sig_transdc_resp-reg_receiver"/>
</dbReference>
<dbReference type="InterPro" id="IPR050595">
    <property type="entry name" value="Bact_response_regulator"/>
</dbReference>
<dbReference type="Gene3D" id="3.40.50.2300">
    <property type="match status" value="1"/>
</dbReference>
<dbReference type="SUPFAM" id="SSF52172">
    <property type="entry name" value="CheY-like"/>
    <property type="match status" value="1"/>
</dbReference>
<proteinExistence type="predicted"/>
<dbReference type="InterPro" id="IPR011006">
    <property type="entry name" value="CheY-like_superfamily"/>
</dbReference>
<feature type="modified residue" description="4-aspartylphosphate" evidence="2">
    <location>
        <position position="71"/>
    </location>
</feature>
<evidence type="ECO:0000313" key="4">
    <source>
        <dbReference type="EMBL" id="PWB68704.1"/>
    </source>
</evidence>
<dbReference type="Proteomes" id="UP000250918">
    <property type="component" value="Unassembled WGS sequence"/>
</dbReference>
<dbReference type="PANTHER" id="PTHR44591:SF3">
    <property type="entry name" value="RESPONSE REGULATORY DOMAIN-CONTAINING PROTEIN"/>
    <property type="match status" value="1"/>
</dbReference>
<accession>A0A855X3J9</accession>
<dbReference type="PROSITE" id="PS50110">
    <property type="entry name" value="RESPONSE_REGULATORY"/>
    <property type="match status" value="1"/>
</dbReference>
<dbReference type="Pfam" id="PF00072">
    <property type="entry name" value="Response_reg"/>
    <property type="match status" value="1"/>
</dbReference>
<dbReference type="CDD" id="cd00156">
    <property type="entry name" value="REC"/>
    <property type="match status" value="1"/>
</dbReference>
<dbReference type="SMART" id="SM00448">
    <property type="entry name" value="REC"/>
    <property type="match status" value="1"/>
</dbReference>
<reference evidence="4 5" key="1">
    <citation type="journal article" date="2018" name="ISME J.">
        <title>A methanotrophic archaeon couples anaerobic oxidation of methane to Fe(III) reduction.</title>
        <authorList>
            <person name="Cai C."/>
            <person name="Leu A.O."/>
            <person name="Xie G.J."/>
            <person name="Guo J."/>
            <person name="Feng Y."/>
            <person name="Zhao J.X."/>
            <person name="Tyson G.W."/>
            <person name="Yuan Z."/>
            <person name="Hu S."/>
        </authorList>
    </citation>
    <scope>NUCLEOTIDE SEQUENCE [LARGE SCALE GENOMIC DNA]</scope>
    <source>
        <strain evidence="4">FeB_12</strain>
    </source>
</reference>
<evidence type="ECO:0000256" key="2">
    <source>
        <dbReference type="PROSITE-ProRule" id="PRU00169"/>
    </source>
</evidence>
<sequence>MNPAGFEQLKAAVERRGQPFNVLIVDDERYVREVFRDYCAITKVVAVDMATDGKTALERVCHETYDLITLDLIMPEMSGIDALIAIKDVCPHVPIMIVTGNATDKLIDEAGVLGACKVMYKPVLLDEFVDTLANTLIDHDTKKTDNRKGNA</sequence>
<dbReference type="AlphaFoldDB" id="A0A855X3J9"/>
<dbReference type="PANTHER" id="PTHR44591">
    <property type="entry name" value="STRESS RESPONSE REGULATOR PROTEIN 1"/>
    <property type="match status" value="1"/>
</dbReference>
<comment type="caution">
    <text evidence="4">The sequence shown here is derived from an EMBL/GenBank/DDBJ whole genome shotgun (WGS) entry which is preliminary data.</text>
</comment>
<keyword evidence="1 2" id="KW-0597">Phosphoprotein</keyword>
<evidence type="ECO:0000256" key="1">
    <source>
        <dbReference type="ARBA" id="ARBA00022553"/>
    </source>
</evidence>
<evidence type="ECO:0000259" key="3">
    <source>
        <dbReference type="PROSITE" id="PS50110"/>
    </source>
</evidence>
<evidence type="ECO:0000313" key="5">
    <source>
        <dbReference type="Proteomes" id="UP000250918"/>
    </source>
</evidence>
<dbReference type="EMBL" id="PQAP01000193">
    <property type="protein sequence ID" value="PWB68704.1"/>
    <property type="molecule type" value="Genomic_DNA"/>
</dbReference>
<name>A0A855X3J9_9BACT</name>
<feature type="domain" description="Response regulatory" evidence="3">
    <location>
        <begin position="21"/>
        <end position="136"/>
    </location>
</feature>
<protein>
    <recommendedName>
        <fullName evidence="3">Response regulatory domain-containing protein</fullName>
    </recommendedName>
</protein>